<evidence type="ECO:0000313" key="2">
    <source>
        <dbReference type="EMBL" id="AKK07619.1"/>
    </source>
</evidence>
<reference evidence="2 3" key="1">
    <citation type="journal article" date="2015" name="Genome Announc.">
        <title>Complete Genome Sequence of the Type Strain Corynebacterium testudinoris DSM 44614, Recovered from Necrotic Lesions in the Mouth of a Tortoise.</title>
        <authorList>
            <person name="Ruckert C."/>
            <person name="Kriete M."/>
            <person name="Jaenicke S."/>
            <person name="Winkler A."/>
            <person name="Tauch A."/>
        </authorList>
    </citation>
    <scope>NUCLEOTIDE SEQUENCE [LARGE SCALE GENOMIC DNA]</scope>
    <source>
        <strain evidence="2 3">DSM 44614</strain>
    </source>
</reference>
<evidence type="ECO:0000313" key="3">
    <source>
        <dbReference type="Proteomes" id="UP000035540"/>
    </source>
</evidence>
<dbReference type="STRING" id="136857.CTEST_00745"/>
<keyword evidence="1" id="KW-0812">Transmembrane</keyword>
<feature type="transmembrane region" description="Helical" evidence="1">
    <location>
        <begin position="35"/>
        <end position="58"/>
    </location>
</feature>
<evidence type="ECO:0000256" key="1">
    <source>
        <dbReference type="SAM" id="Phobius"/>
    </source>
</evidence>
<protein>
    <submittedName>
        <fullName evidence="2">Uncharacterized protein</fullName>
    </submittedName>
</protein>
<dbReference type="EMBL" id="CP011545">
    <property type="protein sequence ID" value="AKK07619.1"/>
    <property type="molecule type" value="Genomic_DNA"/>
</dbReference>
<proteinExistence type="predicted"/>
<dbReference type="AlphaFoldDB" id="A0A0G3H2M2"/>
<feature type="transmembrane region" description="Helical" evidence="1">
    <location>
        <begin position="101"/>
        <end position="120"/>
    </location>
</feature>
<sequence length="168" mass="17952">MTDYYSLDDTLAGRVAQASVAGTIMSLPDYIESKFLRFLVGTGIFTVGMASVAVLNALDDDPDNDLSVVADNLRRSIGDIGKTAGPEWELKAGDISVDSPARTWLIIGGVGVVSAGLLKLDGMMRRSMVKSLRKRGVKRPNTVLGVIAGVSVFALSELSHRQRVELAE</sequence>
<keyword evidence="1" id="KW-0472">Membrane</keyword>
<dbReference type="RefSeq" id="WP_047252107.1">
    <property type="nucleotide sequence ID" value="NZ_CP011545.1"/>
</dbReference>
<gene>
    <name evidence="2" type="ORF">CTEST_00745</name>
</gene>
<accession>A0A0G3H2M2</accession>
<dbReference type="PATRIC" id="fig|136857.5.peg.149"/>
<organism evidence="2 3">
    <name type="scientific">Corynebacterium testudinoris</name>
    <dbReference type="NCBI Taxonomy" id="136857"/>
    <lineage>
        <taxon>Bacteria</taxon>
        <taxon>Bacillati</taxon>
        <taxon>Actinomycetota</taxon>
        <taxon>Actinomycetes</taxon>
        <taxon>Mycobacteriales</taxon>
        <taxon>Corynebacteriaceae</taxon>
        <taxon>Corynebacterium</taxon>
    </lineage>
</organism>
<name>A0A0G3H2M2_9CORY</name>
<keyword evidence="1" id="KW-1133">Transmembrane helix</keyword>
<keyword evidence="3" id="KW-1185">Reference proteome</keyword>
<dbReference type="OrthoDB" id="4427349at2"/>
<dbReference type="KEGG" id="cted:CTEST_00745"/>
<reference evidence="3" key="2">
    <citation type="submission" date="2015-05" db="EMBL/GenBank/DDBJ databases">
        <title>Complete genome sequence of Corynebacterium testudinoris DSM 44614, recovered from necrotic lesions in the mouth of a tortoise.</title>
        <authorList>
            <person name="Ruckert C."/>
            <person name="Albersmeier A."/>
            <person name="Winkler A."/>
            <person name="Tauch A."/>
        </authorList>
    </citation>
    <scope>NUCLEOTIDE SEQUENCE [LARGE SCALE GENOMIC DNA]</scope>
    <source>
        <strain evidence="3">DSM 44614</strain>
    </source>
</reference>
<dbReference type="Proteomes" id="UP000035540">
    <property type="component" value="Chromosome"/>
</dbReference>